<feature type="compositionally biased region" description="Polar residues" evidence="1">
    <location>
        <begin position="110"/>
        <end position="120"/>
    </location>
</feature>
<dbReference type="RefSeq" id="WP_380272002.1">
    <property type="nucleotide sequence ID" value="NZ_JBHTGA010000001.1"/>
</dbReference>
<evidence type="ECO:0000256" key="1">
    <source>
        <dbReference type="SAM" id="MobiDB-lite"/>
    </source>
</evidence>
<proteinExistence type="predicted"/>
<evidence type="ECO:0008006" key="4">
    <source>
        <dbReference type="Google" id="ProtNLM"/>
    </source>
</evidence>
<dbReference type="Proteomes" id="UP001500897">
    <property type="component" value="Unassembled WGS sequence"/>
</dbReference>
<accession>A0ABP5J7F5</accession>
<protein>
    <recommendedName>
        <fullName evidence="4">HTH araC/xylS-type domain-containing protein</fullName>
    </recommendedName>
</protein>
<comment type="caution">
    <text evidence="2">The sequence shown here is derived from an EMBL/GenBank/DDBJ whole genome shotgun (WGS) entry which is preliminary data.</text>
</comment>
<dbReference type="EMBL" id="BAAANS010000044">
    <property type="protein sequence ID" value="GAA2112777.1"/>
    <property type="molecule type" value="Genomic_DNA"/>
</dbReference>
<keyword evidence="3" id="KW-1185">Reference proteome</keyword>
<feature type="compositionally biased region" description="Low complexity" evidence="1">
    <location>
        <begin position="10"/>
        <end position="25"/>
    </location>
</feature>
<sequence length="120" mass="13033">MRRCRRRRATSAARCSAPQATSSRTPPGPRPRTTALYLRPAAGGFPQTWQPRAGATSQSSPSTAYSSAVTPRALRYSFRRHLDATPLAHLRRVRPGAAQREPLAADHRTASGTAPTTTLR</sequence>
<organism evidence="2 3">
    <name type="scientific">Kitasatospora saccharophila</name>
    <dbReference type="NCBI Taxonomy" id="407973"/>
    <lineage>
        <taxon>Bacteria</taxon>
        <taxon>Bacillati</taxon>
        <taxon>Actinomycetota</taxon>
        <taxon>Actinomycetes</taxon>
        <taxon>Kitasatosporales</taxon>
        <taxon>Streptomycetaceae</taxon>
        <taxon>Kitasatospora</taxon>
    </lineage>
</organism>
<feature type="region of interest" description="Disordered" evidence="1">
    <location>
        <begin position="1"/>
        <end position="69"/>
    </location>
</feature>
<evidence type="ECO:0000313" key="3">
    <source>
        <dbReference type="Proteomes" id="UP001500897"/>
    </source>
</evidence>
<reference evidence="3" key="1">
    <citation type="journal article" date="2019" name="Int. J. Syst. Evol. Microbiol.">
        <title>The Global Catalogue of Microorganisms (GCM) 10K type strain sequencing project: providing services to taxonomists for standard genome sequencing and annotation.</title>
        <authorList>
            <consortium name="The Broad Institute Genomics Platform"/>
            <consortium name="The Broad Institute Genome Sequencing Center for Infectious Disease"/>
            <person name="Wu L."/>
            <person name="Ma J."/>
        </authorList>
    </citation>
    <scope>NUCLEOTIDE SEQUENCE [LARGE SCALE GENOMIC DNA]</scope>
    <source>
        <strain evidence="3">JCM 14559</strain>
    </source>
</reference>
<feature type="region of interest" description="Disordered" evidence="1">
    <location>
        <begin position="89"/>
        <end position="120"/>
    </location>
</feature>
<name>A0ABP5J7F5_9ACTN</name>
<gene>
    <name evidence="2" type="ORF">GCM10009759_55860</name>
</gene>
<evidence type="ECO:0000313" key="2">
    <source>
        <dbReference type="EMBL" id="GAA2112777.1"/>
    </source>
</evidence>
<feature type="compositionally biased region" description="Low complexity" evidence="1">
    <location>
        <begin position="55"/>
        <end position="69"/>
    </location>
</feature>